<dbReference type="Pfam" id="PF13499">
    <property type="entry name" value="EF-hand_7"/>
    <property type="match status" value="2"/>
</dbReference>
<dbReference type="GO" id="GO:0005737">
    <property type="term" value="C:cytoplasm"/>
    <property type="evidence" value="ECO:0007669"/>
    <property type="project" value="UniProtKB-ARBA"/>
</dbReference>
<evidence type="ECO:0000256" key="2">
    <source>
        <dbReference type="ARBA" id="ARBA00022723"/>
    </source>
</evidence>
<keyword evidence="3" id="KW-0677">Repeat</keyword>
<keyword evidence="4" id="KW-0106">Calcium</keyword>
<dbReference type="PANTHER" id="PTHR10891">
    <property type="entry name" value="EF-HAND CALCIUM-BINDING DOMAIN CONTAINING PROTEIN"/>
    <property type="match status" value="1"/>
</dbReference>
<dbReference type="Proteomes" id="UP000807159">
    <property type="component" value="Chromosome 18"/>
</dbReference>
<dbReference type="PROSITE" id="PS00018">
    <property type="entry name" value="EF_HAND_1"/>
    <property type="match status" value="4"/>
</dbReference>
<dbReference type="InterPro" id="IPR018247">
    <property type="entry name" value="EF_Hand_1_Ca_BS"/>
</dbReference>
<name>A0A8T2WMR0_POPDE</name>
<evidence type="ECO:0000259" key="5">
    <source>
        <dbReference type="PROSITE" id="PS50222"/>
    </source>
</evidence>
<organism evidence="6 7">
    <name type="scientific">Populus deltoides</name>
    <name type="common">Eastern poplar</name>
    <name type="synonym">Eastern cottonwood</name>
    <dbReference type="NCBI Taxonomy" id="3696"/>
    <lineage>
        <taxon>Eukaryota</taxon>
        <taxon>Viridiplantae</taxon>
        <taxon>Streptophyta</taxon>
        <taxon>Embryophyta</taxon>
        <taxon>Tracheophyta</taxon>
        <taxon>Spermatophyta</taxon>
        <taxon>Magnoliopsida</taxon>
        <taxon>eudicotyledons</taxon>
        <taxon>Gunneridae</taxon>
        <taxon>Pentapetalae</taxon>
        <taxon>rosids</taxon>
        <taxon>fabids</taxon>
        <taxon>Malpighiales</taxon>
        <taxon>Salicaceae</taxon>
        <taxon>Saliceae</taxon>
        <taxon>Populus</taxon>
    </lineage>
</organism>
<dbReference type="FunFam" id="1.10.238.10:FF:000089">
    <property type="entry name" value="calmodulin-like protein 3"/>
    <property type="match status" value="1"/>
</dbReference>
<dbReference type="CDD" id="cd00051">
    <property type="entry name" value="EFh"/>
    <property type="match status" value="2"/>
</dbReference>
<reference evidence="6" key="1">
    <citation type="journal article" date="2021" name="J. Hered.">
        <title>Genome Assembly of Salicaceae Populus deltoides (Eastern Cottonwood) I-69 Based on Nanopore Sequencing and Hi-C Technologies.</title>
        <authorList>
            <person name="Bai S."/>
            <person name="Wu H."/>
            <person name="Zhang J."/>
            <person name="Pan Z."/>
            <person name="Zhao W."/>
            <person name="Li Z."/>
            <person name="Tong C."/>
        </authorList>
    </citation>
    <scope>NUCLEOTIDE SEQUENCE</scope>
    <source>
        <tissue evidence="6">Leaf</tissue>
    </source>
</reference>
<dbReference type="InterPro" id="IPR011992">
    <property type="entry name" value="EF-hand-dom_pair"/>
</dbReference>
<dbReference type="EMBL" id="JACEGQ020000018">
    <property type="protein sequence ID" value="KAH8481682.1"/>
    <property type="molecule type" value="Genomic_DNA"/>
</dbReference>
<dbReference type="GO" id="GO:0005509">
    <property type="term" value="F:calcium ion binding"/>
    <property type="evidence" value="ECO:0007669"/>
    <property type="project" value="InterPro"/>
</dbReference>
<dbReference type="InterPro" id="IPR039647">
    <property type="entry name" value="EF_hand_pair_protein_CML-like"/>
</dbReference>
<dbReference type="InterPro" id="IPR002048">
    <property type="entry name" value="EF_hand_dom"/>
</dbReference>
<dbReference type="SUPFAM" id="SSF47473">
    <property type="entry name" value="EF-hand"/>
    <property type="match status" value="1"/>
</dbReference>
<evidence type="ECO:0000256" key="1">
    <source>
        <dbReference type="ARBA" id="ARBA00003291"/>
    </source>
</evidence>
<comment type="function">
    <text evidence="1">Potential calcium sensor.</text>
</comment>
<dbReference type="GO" id="GO:0043226">
    <property type="term" value="C:organelle"/>
    <property type="evidence" value="ECO:0007669"/>
    <property type="project" value="UniProtKB-ARBA"/>
</dbReference>
<evidence type="ECO:0000256" key="4">
    <source>
        <dbReference type="ARBA" id="ARBA00022837"/>
    </source>
</evidence>
<accession>A0A8T2WMR0</accession>
<sequence length="272" mass="30296">MPSGSDICNYKLRGLWDREVHQKPRLFFNAHGPFQLLNLNKDQPVYLSLSIRSSSSSLINPFLLWKLYAWLQSLASKNPPRTITLQVSNKGSSVTTTSISSSNVSGPAYDKAELKSVFATFDKNGDGFITKQELRESFKNIRIFMTEKEVEEMVVKIDSNGDGLIDFEEFCILCKVVGIQDQGGDDEKEGQGDGGEGDLKEAFDVFDRDKDGLISVEELGLVLCSLGLKEGGRVEDCKEMIRKADMDGDGMVNFDEFKRMMTRGGSKLVSVF</sequence>
<protein>
    <recommendedName>
        <fullName evidence="5">EF-hand domain-containing protein</fullName>
    </recommendedName>
</protein>
<dbReference type="Gene3D" id="1.10.238.10">
    <property type="entry name" value="EF-hand"/>
    <property type="match status" value="2"/>
</dbReference>
<dbReference type="AlphaFoldDB" id="A0A8T2WMR0"/>
<keyword evidence="7" id="KW-1185">Reference proteome</keyword>
<evidence type="ECO:0000313" key="7">
    <source>
        <dbReference type="Proteomes" id="UP000807159"/>
    </source>
</evidence>
<dbReference type="PROSITE" id="PS50222">
    <property type="entry name" value="EF_HAND_2"/>
    <property type="match status" value="4"/>
</dbReference>
<evidence type="ECO:0000256" key="3">
    <source>
        <dbReference type="ARBA" id="ARBA00022737"/>
    </source>
</evidence>
<feature type="domain" description="EF-hand" evidence="5">
    <location>
        <begin position="145"/>
        <end position="180"/>
    </location>
</feature>
<dbReference type="PRINTS" id="PR01697">
    <property type="entry name" value="PARVALBUMIN"/>
</dbReference>
<feature type="domain" description="EF-hand" evidence="5">
    <location>
        <begin position="109"/>
        <end position="144"/>
    </location>
</feature>
<proteinExistence type="predicted"/>
<gene>
    <name evidence="6" type="ORF">H0E87_029246</name>
</gene>
<feature type="domain" description="EF-hand" evidence="5">
    <location>
        <begin position="194"/>
        <end position="229"/>
    </location>
</feature>
<keyword evidence="2" id="KW-0479">Metal-binding</keyword>
<feature type="domain" description="EF-hand" evidence="5">
    <location>
        <begin position="232"/>
        <end position="267"/>
    </location>
</feature>
<evidence type="ECO:0000313" key="6">
    <source>
        <dbReference type="EMBL" id="KAH8481682.1"/>
    </source>
</evidence>
<dbReference type="FunFam" id="1.10.238.10:FF:000178">
    <property type="entry name" value="Calmodulin-2 A"/>
    <property type="match status" value="1"/>
</dbReference>
<dbReference type="SMART" id="SM00054">
    <property type="entry name" value="EFh"/>
    <property type="match status" value="4"/>
</dbReference>
<comment type="caution">
    <text evidence="6">The sequence shown here is derived from an EMBL/GenBank/DDBJ whole genome shotgun (WGS) entry which is preliminary data.</text>
</comment>